<feature type="transmembrane region" description="Helical" evidence="8">
    <location>
        <begin position="355"/>
        <end position="371"/>
    </location>
</feature>
<evidence type="ECO:0000256" key="3">
    <source>
        <dbReference type="ARBA" id="ARBA00022676"/>
    </source>
</evidence>
<feature type="transmembrane region" description="Helical" evidence="8">
    <location>
        <begin position="172"/>
        <end position="200"/>
    </location>
</feature>
<dbReference type="AlphaFoldDB" id="A0A0G0AV71"/>
<feature type="transmembrane region" description="Helical" evidence="8">
    <location>
        <begin position="417"/>
        <end position="437"/>
    </location>
</feature>
<feature type="transmembrane region" description="Helical" evidence="8">
    <location>
        <begin position="9"/>
        <end position="29"/>
    </location>
</feature>
<evidence type="ECO:0008006" key="11">
    <source>
        <dbReference type="Google" id="ProtNLM"/>
    </source>
</evidence>
<feature type="transmembrane region" description="Helical" evidence="8">
    <location>
        <begin position="91"/>
        <end position="112"/>
    </location>
</feature>
<keyword evidence="5 8" id="KW-0812">Transmembrane</keyword>
<feature type="transmembrane region" description="Helical" evidence="8">
    <location>
        <begin position="221"/>
        <end position="239"/>
    </location>
</feature>
<evidence type="ECO:0000256" key="8">
    <source>
        <dbReference type="SAM" id="Phobius"/>
    </source>
</evidence>
<keyword evidence="3" id="KW-0328">Glycosyltransferase</keyword>
<keyword evidence="6 8" id="KW-1133">Transmembrane helix</keyword>
<dbReference type="PANTHER" id="PTHR33908:SF11">
    <property type="entry name" value="MEMBRANE PROTEIN"/>
    <property type="match status" value="1"/>
</dbReference>
<organism evidence="9 10">
    <name type="scientific">candidate division WS6 bacterium GW2011_GWB1_33_6</name>
    <dbReference type="NCBI Taxonomy" id="1619088"/>
    <lineage>
        <taxon>Bacteria</taxon>
        <taxon>Candidatus Dojkabacteria</taxon>
    </lineage>
</organism>
<evidence type="ECO:0000256" key="2">
    <source>
        <dbReference type="ARBA" id="ARBA00022475"/>
    </source>
</evidence>
<dbReference type="GO" id="GO:0016763">
    <property type="term" value="F:pentosyltransferase activity"/>
    <property type="evidence" value="ECO:0007669"/>
    <property type="project" value="TreeGrafter"/>
</dbReference>
<dbReference type="PANTHER" id="PTHR33908">
    <property type="entry name" value="MANNOSYLTRANSFERASE YKCB-RELATED"/>
    <property type="match status" value="1"/>
</dbReference>
<dbReference type="GO" id="GO:0005886">
    <property type="term" value="C:plasma membrane"/>
    <property type="evidence" value="ECO:0007669"/>
    <property type="project" value="UniProtKB-SubCell"/>
</dbReference>
<evidence type="ECO:0000256" key="5">
    <source>
        <dbReference type="ARBA" id="ARBA00022692"/>
    </source>
</evidence>
<evidence type="ECO:0000313" key="10">
    <source>
        <dbReference type="Proteomes" id="UP000034488"/>
    </source>
</evidence>
<evidence type="ECO:0000313" key="9">
    <source>
        <dbReference type="EMBL" id="KKP55251.1"/>
    </source>
</evidence>
<name>A0A0G0AV71_9BACT</name>
<accession>A0A0G0AV71</accession>
<protein>
    <recommendedName>
        <fullName evidence="11">Glycosyltransferase RgtA/B/C/D-like domain-containing protein</fullName>
    </recommendedName>
</protein>
<feature type="transmembrane region" description="Helical" evidence="8">
    <location>
        <begin position="322"/>
        <end position="343"/>
    </location>
</feature>
<comment type="caution">
    <text evidence="9">The sequence shown here is derived from an EMBL/GenBank/DDBJ whole genome shotgun (WGS) entry which is preliminary data.</text>
</comment>
<reference evidence="9 10" key="1">
    <citation type="journal article" date="2015" name="Nature">
        <title>rRNA introns, odd ribosomes, and small enigmatic genomes across a large radiation of phyla.</title>
        <authorList>
            <person name="Brown C.T."/>
            <person name="Hug L.A."/>
            <person name="Thomas B.C."/>
            <person name="Sharon I."/>
            <person name="Castelle C.J."/>
            <person name="Singh A."/>
            <person name="Wilkins M.J."/>
            <person name="Williams K.H."/>
            <person name="Banfield J.F."/>
        </authorList>
    </citation>
    <scope>NUCLEOTIDE SEQUENCE [LARGE SCALE GENOMIC DNA]</scope>
</reference>
<evidence type="ECO:0000256" key="1">
    <source>
        <dbReference type="ARBA" id="ARBA00004651"/>
    </source>
</evidence>
<dbReference type="InterPro" id="IPR050297">
    <property type="entry name" value="LipidA_mod_glycosyltrf_83"/>
</dbReference>
<dbReference type="Proteomes" id="UP000034488">
    <property type="component" value="Unassembled WGS sequence"/>
</dbReference>
<keyword evidence="7 8" id="KW-0472">Membrane</keyword>
<gene>
    <name evidence="9" type="ORF">UR47_C0003G0027</name>
</gene>
<keyword evidence="4" id="KW-0808">Transferase</keyword>
<evidence type="ECO:0000256" key="4">
    <source>
        <dbReference type="ARBA" id="ARBA00022679"/>
    </source>
</evidence>
<evidence type="ECO:0000256" key="7">
    <source>
        <dbReference type="ARBA" id="ARBA00023136"/>
    </source>
</evidence>
<dbReference type="EMBL" id="LBPI01000003">
    <property type="protein sequence ID" value="KKP55251.1"/>
    <property type="molecule type" value="Genomic_DNA"/>
</dbReference>
<dbReference type="GO" id="GO:0009103">
    <property type="term" value="P:lipopolysaccharide biosynthetic process"/>
    <property type="evidence" value="ECO:0007669"/>
    <property type="project" value="UniProtKB-ARBA"/>
</dbReference>
<feature type="transmembrane region" description="Helical" evidence="8">
    <location>
        <begin position="391"/>
        <end position="410"/>
    </location>
</feature>
<comment type="subcellular location">
    <subcellularLocation>
        <location evidence="1">Cell membrane</location>
        <topology evidence="1">Multi-pass membrane protein</topology>
    </subcellularLocation>
</comment>
<proteinExistence type="predicted"/>
<sequence>MKKEKLSKILLICIFVVFSIFVLVLAFKIRMGVSPDSSYHLEVSRVYSTTLGIPENSPDTYKWRDITRIPYLYYWINGRILNINNGFLDEIILLRLVNVIYSLGTVFVMYLLSKEVLTGKFKRLFPLFLLTNTLMFTFLSSSINYDNLANLLSVLSIFFFVKFVKSKISIKYLLLMILSLSLGAFTKFTILPLAFILVVLSIVEIIRKRKELKNLIFKKSYLFLLIPIVITLFFNFQIYGVNLIKYGSLEPECNQILTHEQCLENGVYYRDNVTMEETEIGGLKDSIDLVISGERIDFVRYFGYWIWDITGKIYGIMGDSSLIMSSAIIPLYLLFLSISLLLGVLNWKKWNRTEIYLIVISLFYFLVLFFVQNYDMYLRYNHLYLALQGRYMFPVITVIYILFSKSIFFIKNKWVRNTVLVLLILLFLYGCIPYFVLNVEPWWFESV</sequence>
<evidence type="ECO:0000256" key="6">
    <source>
        <dbReference type="ARBA" id="ARBA00022989"/>
    </source>
</evidence>
<keyword evidence="2" id="KW-1003">Cell membrane</keyword>
<feature type="transmembrane region" description="Helical" evidence="8">
    <location>
        <begin position="124"/>
        <end position="143"/>
    </location>
</feature>